<dbReference type="AlphaFoldDB" id="R0MEA0"/>
<organism evidence="1 2">
    <name type="scientific">Nosema bombycis (strain CQ1 / CVCC 102059)</name>
    <name type="common">Microsporidian parasite</name>
    <name type="synonym">Pebrine of silkworm</name>
    <dbReference type="NCBI Taxonomy" id="578461"/>
    <lineage>
        <taxon>Eukaryota</taxon>
        <taxon>Fungi</taxon>
        <taxon>Fungi incertae sedis</taxon>
        <taxon>Microsporidia</taxon>
        <taxon>Nosematidae</taxon>
        <taxon>Nosema</taxon>
    </lineage>
</organism>
<dbReference type="HOGENOM" id="CLU_2979683_0_0_1"/>
<dbReference type="VEuPathDB" id="MicrosporidiaDB:NBO_451g0006"/>
<accession>R0MEA0</accession>
<sequence length="58" mass="7033">MEQCYRSKISMQILNLTQKMLNTNKKYFLLYVMLMSKISNVKFIKFEFQIKFVRLSAT</sequence>
<name>R0MEA0_NOSB1</name>
<proteinExistence type="predicted"/>
<dbReference type="EMBL" id="KB909359">
    <property type="protein sequence ID" value="EOB12395.1"/>
    <property type="molecule type" value="Genomic_DNA"/>
</dbReference>
<gene>
    <name evidence="1" type="ORF">NBO_451g0006</name>
</gene>
<dbReference type="Proteomes" id="UP000016927">
    <property type="component" value="Unassembled WGS sequence"/>
</dbReference>
<keyword evidence="2" id="KW-1185">Reference proteome</keyword>
<reference evidence="1 2" key="1">
    <citation type="journal article" date="2013" name="BMC Genomics">
        <title>Comparative genomics of parasitic silkworm microsporidia reveal an association between genome expansion and host adaptation.</title>
        <authorList>
            <person name="Pan G."/>
            <person name="Xu J."/>
            <person name="Li T."/>
            <person name="Xia Q."/>
            <person name="Liu S.L."/>
            <person name="Zhang G."/>
            <person name="Li S."/>
            <person name="Li C."/>
            <person name="Liu H."/>
            <person name="Yang L."/>
            <person name="Liu T."/>
            <person name="Zhang X."/>
            <person name="Wu Z."/>
            <person name="Fan W."/>
            <person name="Dang X."/>
            <person name="Xiang H."/>
            <person name="Tao M."/>
            <person name="Li Y."/>
            <person name="Hu J."/>
            <person name="Li Z."/>
            <person name="Lin L."/>
            <person name="Luo J."/>
            <person name="Geng L."/>
            <person name="Wang L."/>
            <person name="Long M."/>
            <person name="Wan Y."/>
            <person name="He N."/>
            <person name="Zhang Z."/>
            <person name="Lu C."/>
            <person name="Keeling P.J."/>
            <person name="Wang J."/>
            <person name="Xiang Z."/>
            <person name="Zhou Z."/>
        </authorList>
    </citation>
    <scope>NUCLEOTIDE SEQUENCE [LARGE SCALE GENOMIC DNA]</scope>
    <source>
        <strain evidence="2">CQ1 / CVCC 102059</strain>
    </source>
</reference>
<protein>
    <submittedName>
        <fullName evidence="1">Uncharacterized protein</fullName>
    </submittedName>
</protein>
<evidence type="ECO:0000313" key="1">
    <source>
        <dbReference type="EMBL" id="EOB12395.1"/>
    </source>
</evidence>
<evidence type="ECO:0000313" key="2">
    <source>
        <dbReference type="Proteomes" id="UP000016927"/>
    </source>
</evidence>